<evidence type="ECO:0000256" key="1">
    <source>
        <dbReference type="SAM" id="SignalP"/>
    </source>
</evidence>
<dbReference type="EMBL" id="JBAWKS010000002">
    <property type="protein sequence ID" value="MEI4550931.1"/>
    <property type="molecule type" value="Genomic_DNA"/>
</dbReference>
<gene>
    <name evidence="2" type="ORF">WAE96_14770</name>
</gene>
<dbReference type="Proteomes" id="UP001382455">
    <property type="component" value="Unassembled WGS sequence"/>
</dbReference>
<dbReference type="Pfam" id="PF07383">
    <property type="entry name" value="DUF1496"/>
    <property type="match status" value="1"/>
</dbReference>
<keyword evidence="3" id="KW-1185">Reference proteome</keyword>
<dbReference type="RefSeq" id="WP_336435995.1">
    <property type="nucleotide sequence ID" value="NZ_JBAWKS010000002.1"/>
</dbReference>
<accession>A0ABU8EXJ3</accession>
<feature type="chain" id="PRO_5045687711" evidence="1">
    <location>
        <begin position="22"/>
        <end position="91"/>
    </location>
</feature>
<comment type="caution">
    <text evidence="2">The sequence shown here is derived from an EMBL/GenBank/DDBJ whole genome shotgun (WGS) entry which is preliminary data.</text>
</comment>
<feature type="signal peptide" evidence="1">
    <location>
        <begin position="1"/>
        <end position="21"/>
    </location>
</feature>
<protein>
    <submittedName>
        <fullName evidence="2">DUF1496 domain-containing protein</fullName>
    </submittedName>
</protein>
<reference evidence="2 3" key="1">
    <citation type="submission" date="2023-12" db="EMBL/GenBank/DDBJ databases">
        <title>Friends and Foes: Symbiotic and Algicidal bacterial influence on Karenia brevis blooms.</title>
        <authorList>
            <person name="Fei C."/>
            <person name="Mohamed A.R."/>
            <person name="Booker A."/>
            <person name="Arshad M."/>
            <person name="Klass S."/>
            <person name="Ahn S."/>
            <person name="Gilbert P.M."/>
            <person name="Heil C.A."/>
            <person name="Martinez J.M."/>
            <person name="Amin S.A."/>
        </authorList>
    </citation>
    <scope>NUCLEOTIDE SEQUENCE [LARGE SCALE GENOMIC DNA]</scope>
    <source>
        <strain evidence="2 3">CE15</strain>
    </source>
</reference>
<organism evidence="2 3">
    <name type="scientific">Pseudoalteromonas spongiae</name>
    <dbReference type="NCBI Taxonomy" id="298657"/>
    <lineage>
        <taxon>Bacteria</taxon>
        <taxon>Pseudomonadati</taxon>
        <taxon>Pseudomonadota</taxon>
        <taxon>Gammaproteobacteria</taxon>
        <taxon>Alteromonadales</taxon>
        <taxon>Pseudoalteromonadaceae</taxon>
        <taxon>Pseudoalteromonas</taxon>
    </lineage>
</organism>
<name>A0ABU8EXJ3_9GAMM</name>
<evidence type="ECO:0000313" key="3">
    <source>
        <dbReference type="Proteomes" id="UP001382455"/>
    </source>
</evidence>
<keyword evidence="1" id="KW-0732">Signal</keyword>
<dbReference type="InterPro" id="IPR009971">
    <property type="entry name" value="DUF1496"/>
</dbReference>
<evidence type="ECO:0000313" key="2">
    <source>
        <dbReference type="EMBL" id="MEI4550931.1"/>
    </source>
</evidence>
<sequence length="91" mass="10377">MKKILTVLAILTAFTSFTTSADVKKQDENTQFCYDDKQLKYSQGAVIKSENEKVLRCVYTYDKPSDTKKLAWVEIVKADSKYSLAIKQADK</sequence>
<proteinExistence type="predicted"/>